<sequence length="362" mass="43064">MEYGWSESYFFTVKKQLKDFLKVNQIDFSDDISNEQKVRNVYFVYEILRSYDFNLNSWADIKTSQKIKSRAFVTYLIQNQLIDAHFERQVESMLMIIDLCQYQQIGVDELLINLDASSVWHDVAKHLEHSNSIQFIIFFLLSEDFLQIDRMNELELTSSLVNVFERVFSHMARTQLQEAQPVGKIKKQLFLILLAGYLRPNFVEYDMFQLRKRYFIDNSPVAFYIADSLREHFQIETQSTVSMRTFIRLCVLLEQNELLPEKNNISVYLSFSAGTALTEWLATQIRSFQWMDVEVTNDPNLADIILSDYMFTDETKKRTIIWLEPPTPEDWYLFGEQVIEIKKDKMTLFLQEMRENELNYEV</sequence>
<dbReference type="KEGG" id="wdi:H9L19_07965"/>
<evidence type="ECO:0008006" key="3">
    <source>
        <dbReference type="Google" id="ProtNLM"/>
    </source>
</evidence>
<dbReference type="EMBL" id="CP060724">
    <property type="protein sequence ID" value="QNN75285.1"/>
    <property type="molecule type" value="Genomic_DNA"/>
</dbReference>
<dbReference type="AlphaFoldDB" id="A0A7G9T5B0"/>
<protein>
    <recommendedName>
        <fullName evidence="3">Mga helix-turn-helix domain-containing protein</fullName>
    </recommendedName>
</protein>
<dbReference type="Proteomes" id="UP000515800">
    <property type="component" value="Chromosome"/>
</dbReference>
<gene>
    <name evidence="1" type="ORF">H9L19_07965</name>
</gene>
<evidence type="ECO:0000313" key="1">
    <source>
        <dbReference type="EMBL" id="QNN75285.1"/>
    </source>
</evidence>
<evidence type="ECO:0000313" key="2">
    <source>
        <dbReference type="Proteomes" id="UP000515800"/>
    </source>
</evidence>
<dbReference type="RefSeq" id="WP_187529119.1">
    <property type="nucleotide sequence ID" value="NZ_CP060724.1"/>
</dbReference>
<accession>A0A7G9T5B0</accession>
<proteinExistence type="predicted"/>
<name>A0A7G9T5B0_9LACO</name>
<organism evidence="1 2">
    <name type="scientific">Weissella diestrammenae</name>
    <dbReference type="NCBI Taxonomy" id="1162633"/>
    <lineage>
        <taxon>Bacteria</taxon>
        <taxon>Bacillati</taxon>
        <taxon>Bacillota</taxon>
        <taxon>Bacilli</taxon>
        <taxon>Lactobacillales</taxon>
        <taxon>Lactobacillaceae</taxon>
        <taxon>Weissella</taxon>
    </lineage>
</organism>
<keyword evidence="2" id="KW-1185">Reference proteome</keyword>
<reference evidence="1 2" key="1">
    <citation type="submission" date="2020-08" db="EMBL/GenBank/DDBJ databases">
        <title>Genome sequence of Weissella diestrammenae KACC 16890T.</title>
        <authorList>
            <person name="Hyun D.-W."/>
            <person name="Bae J.-W."/>
        </authorList>
    </citation>
    <scope>NUCLEOTIDE SEQUENCE [LARGE SCALE GENOMIC DNA]</scope>
    <source>
        <strain evidence="1 2">KACC 16890</strain>
    </source>
</reference>